<sequence length="293" mass="29192">MRNESERGPTAPETPELAALLAAARRAQAPATDAELRATAAFRAARDGGAHAVRPPWWRRRDDWRPAYGWRGVGSVRVMAGGLVAAVLLGGVAVAAGQGVLPTPFGDGDESPAPDSVRPTQGAPETPGVHRTGGSGPSPVESPTPPGTPTAATSAPRSPHPHPLASEDRSRDEAALCRVYTKDRDHGKAADAEAFDRLRAAASDASDAAVTAYCEALLGRREPGPQGNSGETAAPAAPAASDGPAASHGSHGGGSGKGGPERPEAPGGRAPGGTVGGGPEGAASGGRNGAAVR</sequence>
<evidence type="ECO:0000256" key="1">
    <source>
        <dbReference type="SAM" id="MobiDB-lite"/>
    </source>
</evidence>
<feature type="compositionally biased region" description="Basic and acidic residues" evidence="1">
    <location>
        <begin position="165"/>
        <end position="189"/>
    </location>
</feature>
<feature type="compositionally biased region" description="Low complexity" evidence="1">
    <location>
        <begin position="233"/>
        <end position="249"/>
    </location>
</feature>
<evidence type="ECO:0000313" key="3">
    <source>
        <dbReference type="Proteomes" id="UP000530403"/>
    </source>
</evidence>
<name>A0A7Y9HDL5_9ACTN</name>
<evidence type="ECO:0000313" key="2">
    <source>
        <dbReference type="EMBL" id="NYE42545.1"/>
    </source>
</evidence>
<protein>
    <submittedName>
        <fullName evidence="2">Uncharacterized protein</fullName>
    </submittedName>
</protein>
<feature type="compositionally biased region" description="Gly residues" evidence="1">
    <location>
        <begin position="269"/>
        <end position="293"/>
    </location>
</feature>
<reference evidence="2 3" key="1">
    <citation type="submission" date="2020-07" db="EMBL/GenBank/DDBJ databases">
        <title>Sequencing the genomes of 1000 actinobacteria strains.</title>
        <authorList>
            <person name="Klenk H.-P."/>
        </authorList>
    </citation>
    <scope>NUCLEOTIDE SEQUENCE [LARGE SCALE GENOMIC DNA]</scope>
    <source>
        <strain evidence="2 3">DSM 41455</strain>
    </source>
</reference>
<organism evidence="2 3">
    <name type="scientific">Streptomyces fulvorobeus</name>
    <dbReference type="NCBI Taxonomy" id="284028"/>
    <lineage>
        <taxon>Bacteria</taxon>
        <taxon>Bacillati</taxon>
        <taxon>Actinomycetota</taxon>
        <taxon>Actinomycetes</taxon>
        <taxon>Kitasatosporales</taxon>
        <taxon>Streptomycetaceae</taxon>
        <taxon>Streptomyces</taxon>
    </lineage>
</organism>
<proteinExistence type="predicted"/>
<feature type="region of interest" description="Disordered" evidence="1">
    <location>
        <begin position="103"/>
        <end position="189"/>
    </location>
</feature>
<accession>A0A7Y9HDL5</accession>
<comment type="caution">
    <text evidence="2">The sequence shown here is derived from an EMBL/GenBank/DDBJ whole genome shotgun (WGS) entry which is preliminary data.</text>
</comment>
<gene>
    <name evidence="2" type="ORF">HEB29_003556</name>
</gene>
<feature type="region of interest" description="Disordered" evidence="1">
    <location>
        <begin position="220"/>
        <end position="293"/>
    </location>
</feature>
<dbReference type="RefSeq" id="WP_179764151.1">
    <property type="nucleotide sequence ID" value="NZ_BAAAUE010000009.1"/>
</dbReference>
<dbReference type="Proteomes" id="UP000530403">
    <property type="component" value="Unassembled WGS sequence"/>
</dbReference>
<dbReference type="EMBL" id="JACCCF010000001">
    <property type="protein sequence ID" value="NYE42545.1"/>
    <property type="molecule type" value="Genomic_DNA"/>
</dbReference>
<dbReference type="AlphaFoldDB" id="A0A7Y9HDL5"/>